<keyword evidence="4" id="KW-0548">Nucleotidyltransferase</keyword>
<dbReference type="Pfam" id="PF17917">
    <property type="entry name" value="RT_RNaseH"/>
    <property type="match status" value="1"/>
</dbReference>
<dbReference type="AlphaFoldDB" id="A0AAD8ZEL2"/>
<evidence type="ECO:0000256" key="3">
    <source>
        <dbReference type="ARBA" id="ARBA00022679"/>
    </source>
</evidence>
<dbReference type="FunFam" id="3.30.70.270:FF:000020">
    <property type="entry name" value="Transposon Tf2-6 polyprotein-like Protein"/>
    <property type="match status" value="1"/>
</dbReference>
<accession>A0AAD8ZEL2</accession>
<gene>
    <name evidence="10" type="ORF">P4O66_008002</name>
</gene>
<evidence type="ECO:0000256" key="4">
    <source>
        <dbReference type="ARBA" id="ARBA00022695"/>
    </source>
</evidence>
<evidence type="ECO:0000313" key="11">
    <source>
        <dbReference type="Proteomes" id="UP001239994"/>
    </source>
</evidence>
<comment type="caution">
    <text evidence="10">The sequence shown here is derived from an EMBL/GenBank/DDBJ whole genome shotgun (WGS) entry which is preliminary data.</text>
</comment>
<dbReference type="InterPro" id="IPR043128">
    <property type="entry name" value="Rev_trsase/Diguanyl_cyclase"/>
</dbReference>
<dbReference type="GO" id="GO:0003964">
    <property type="term" value="F:RNA-directed DNA polymerase activity"/>
    <property type="evidence" value="ECO:0007669"/>
    <property type="project" value="UniProtKB-KW"/>
</dbReference>
<keyword evidence="8" id="KW-0695">RNA-directed DNA polymerase</keyword>
<keyword evidence="7" id="KW-0378">Hydrolase</keyword>
<keyword evidence="11" id="KW-1185">Reference proteome</keyword>
<dbReference type="PANTHER" id="PTHR37984">
    <property type="entry name" value="PROTEIN CBG26694"/>
    <property type="match status" value="1"/>
</dbReference>
<dbReference type="Gene3D" id="3.30.70.270">
    <property type="match status" value="2"/>
</dbReference>
<dbReference type="SUPFAM" id="SSF56672">
    <property type="entry name" value="DNA/RNA polymerases"/>
    <property type="match status" value="1"/>
</dbReference>
<evidence type="ECO:0000256" key="5">
    <source>
        <dbReference type="ARBA" id="ARBA00022722"/>
    </source>
</evidence>
<name>A0AAD8ZEL2_9TELE</name>
<evidence type="ECO:0000256" key="1">
    <source>
        <dbReference type="ARBA" id="ARBA00010879"/>
    </source>
</evidence>
<keyword evidence="3" id="KW-0808">Transferase</keyword>
<organism evidence="10 11">
    <name type="scientific">Electrophorus voltai</name>
    <dbReference type="NCBI Taxonomy" id="2609070"/>
    <lineage>
        <taxon>Eukaryota</taxon>
        <taxon>Metazoa</taxon>
        <taxon>Chordata</taxon>
        <taxon>Craniata</taxon>
        <taxon>Vertebrata</taxon>
        <taxon>Euteleostomi</taxon>
        <taxon>Actinopterygii</taxon>
        <taxon>Neopterygii</taxon>
        <taxon>Teleostei</taxon>
        <taxon>Ostariophysi</taxon>
        <taxon>Gymnotiformes</taxon>
        <taxon>Gymnotoidei</taxon>
        <taxon>Gymnotidae</taxon>
        <taxon>Electrophorus</taxon>
    </lineage>
</organism>
<evidence type="ECO:0000256" key="2">
    <source>
        <dbReference type="ARBA" id="ARBA00012180"/>
    </source>
</evidence>
<evidence type="ECO:0000256" key="8">
    <source>
        <dbReference type="ARBA" id="ARBA00022918"/>
    </source>
</evidence>
<keyword evidence="5" id="KW-0540">Nuclease</keyword>
<dbReference type="InterPro" id="IPR000477">
    <property type="entry name" value="RT_dom"/>
</dbReference>
<feature type="domain" description="Reverse transcriptase" evidence="9">
    <location>
        <begin position="1"/>
        <end position="115"/>
    </location>
</feature>
<dbReference type="InterPro" id="IPR050951">
    <property type="entry name" value="Retrovirus_Pol_polyprotein"/>
</dbReference>
<evidence type="ECO:0000313" key="10">
    <source>
        <dbReference type="EMBL" id="KAK1797632.1"/>
    </source>
</evidence>
<dbReference type="FunFam" id="3.30.70.270:FF:000003">
    <property type="entry name" value="Transposon Ty3-G Gag-Pol polyprotein"/>
    <property type="match status" value="1"/>
</dbReference>
<dbReference type="CDD" id="cd01647">
    <property type="entry name" value="RT_LTR"/>
    <property type="match status" value="1"/>
</dbReference>
<evidence type="ECO:0000256" key="6">
    <source>
        <dbReference type="ARBA" id="ARBA00022759"/>
    </source>
</evidence>
<comment type="similarity">
    <text evidence="1">Belongs to the beta type-B retroviral polymerase family. HERV class-II K(HML-2) pol subfamily.</text>
</comment>
<dbReference type="Proteomes" id="UP001239994">
    <property type="component" value="Unassembled WGS sequence"/>
</dbReference>
<sequence length="317" mass="37032">MDLRSTYNLIRVREGDEWKTAFSTSTSHYEYLVLPYGLATAPSVFQAYINKVLREYLGRSVITYIDDILIYSSSKKKHLQDVRAVLQTLLKNHLYCKAEKCEFHCGEVDFLVYVIQEGSVHMQPGKIEAVKDWLRPRTSKVLQRFLGFTNFYRRFIKKFTSIPKPLTDQLRGPARQVRWTSEMERSFKGLKGAFITAPVLQQPDPEKPVMVEVDASDSVVGVVLSQHTAQWNGTMMWGTMNCWPCSLLASFEEWRHWLEGAQHPFTVYTDYKNLEYLHTAKRLNARQARWSLFFTRFKLHLIYRPGERNTRADALSR</sequence>
<protein>
    <recommendedName>
        <fullName evidence="2">ribonuclease H</fullName>
        <ecNumber evidence="2">3.1.26.4</ecNumber>
    </recommendedName>
</protein>
<reference evidence="10" key="1">
    <citation type="submission" date="2023-03" db="EMBL/GenBank/DDBJ databases">
        <title>Electrophorus voltai genome.</title>
        <authorList>
            <person name="Bian C."/>
        </authorList>
    </citation>
    <scope>NUCLEOTIDE SEQUENCE</scope>
    <source>
        <strain evidence="10">CB-2022</strain>
        <tissue evidence="10">Muscle</tissue>
    </source>
</reference>
<dbReference type="EC" id="3.1.26.4" evidence="2"/>
<evidence type="ECO:0000256" key="7">
    <source>
        <dbReference type="ARBA" id="ARBA00022801"/>
    </source>
</evidence>
<dbReference type="Pfam" id="PF00078">
    <property type="entry name" value="RVT_1"/>
    <property type="match status" value="1"/>
</dbReference>
<dbReference type="CDD" id="cd09274">
    <property type="entry name" value="RNase_HI_RT_Ty3"/>
    <property type="match status" value="1"/>
</dbReference>
<evidence type="ECO:0000259" key="9">
    <source>
        <dbReference type="PROSITE" id="PS50878"/>
    </source>
</evidence>
<dbReference type="GO" id="GO:0004523">
    <property type="term" value="F:RNA-DNA hybrid ribonuclease activity"/>
    <property type="evidence" value="ECO:0007669"/>
    <property type="project" value="UniProtKB-EC"/>
</dbReference>
<proteinExistence type="inferred from homology"/>
<dbReference type="PROSITE" id="PS50878">
    <property type="entry name" value="RT_POL"/>
    <property type="match status" value="1"/>
</dbReference>
<dbReference type="PANTHER" id="PTHR37984:SF5">
    <property type="entry name" value="PROTEIN NYNRIN-LIKE"/>
    <property type="match status" value="1"/>
</dbReference>
<dbReference type="InterPro" id="IPR041373">
    <property type="entry name" value="RT_RNaseH"/>
</dbReference>
<dbReference type="EMBL" id="JAROKS010000013">
    <property type="protein sequence ID" value="KAK1797632.1"/>
    <property type="molecule type" value="Genomic_DNA"/>
</dbReference>
<dbReference type="InterPro" id="IPR043502">
    <property type="entry name" value="DNA/RNA_pol_sf"/>
</dbReference>
<keyword evidence="6" id="KW-0255">Endonuclease</keyword>